<dbReference type="SUPFAM" id="SSF52540">
    <property type="entry name" value="P-loop containing nucleoside triphosphate hydrolases"/>
    <property type="match status" value="1"/>
</dbReference>
<dbReference type="InterPro" id="IPR051162">
    <property type="entry name" value="T4SS_component"/>
</dbReference>
<sequence>MEDILNNSNTRILKLNGTDLEQLNNDELFNFVMEMNTSIMELNPNCFYRMVYFEDETYMSSNDENVNDFFHGTDVTSSMYCSHLFDLEDIYTNDPVKDNYAFINNKVFKFIRIVEMKSTMLNELSNLGDYFINFKRISDSVAKGKLEMGRSQHTSSFSEKSRDIVGESSYHANEQMLEDVVHGKQALFSVECSLIISGESIDEVNTKIKSIIPECTRRGFKIILETVGIDYALENIAIAEKEPAWINSFPVNSKLLINLLPLHLDKLYPEGMRFYSQSGKGIFYDIFDNQNINYNVIVAGPSGSGKSFTIGAICYFQFMNNVKIINIERGDSMGKLGKLTGGVDLLTRFNPMMFKNTTFLKEFILSSIPEAEITKKEKGRLHFAIEEIDLSNINTFEILLDELDHFINDIKYYFFGILPYLSDEIFEFQDFSHVNIESLPEDVIAPFIIFVMEYVENLKGRRVLFLDEVHFLLKKNPEFVEQKFREARKKDMGIMAATHDFDEFIKSEVGKIIENCANTKILFNQACSVNEQLNSFDVENIKRCKTRIGEYSEFYLKTENFNKIVRYFSNPREYEVLTTNPLDNQRMDKFFEGRSDYFSFTETLDRWVEYKYAH</sequence>
<dbReference type="Gene3D" id="3.40.50.300">
    <property type="entry name" value="P-loop containing nucleotide triphosphate hydrolases"/>
    <property type="match status" value="1"/>
</dbReference>
<comment type="caution">
    <text evidence="2">The sequence shown here is derived from an EMBL/GenBank/DDBJ whole genome shotgun (WGS) entry which is preliminary data.</text>
</comment>
<accession>A0A1Y5FJV1</accession>
<evidence type="ECO:0000313" key="2">
    <source>
        <dbReference type="EMBL" id="OUS00323.1"/>
    </source>
</evidence>
<dbReference type="Proteomes" id="UP000196531">
    <property type="component" value="Unassembled WGS sequence"/>
</dbReference>
<protein>
    <recommendedName>
        <fullName evidence="1">AAA+ ATPase domain-containing protein</fullName>
    </recommendedName>
</protein>
<dbReference type="InterPro" id="IPR043964">
    <property type="entry name" value="P-loop_TraG"/>
</dbReference>
<organism evidence="2 3">
    <name type="scientific">Halobacteriovorax marinus</name>
    <dbReference type="NCBI Taxonomy" id="97084"/>
    <lineage>
        <taxon>Bacteria</taxon>
        <taxon>Pseudomonadati</taxon>
        <taxon>Bdellovibrionota</taxon>
        <taxon>Bacteriovoracia</taxon>
        <taxon>Bacteriovoracales</taxon>
        <taxon>Halobacteriovoraceae</taxon>
        <taxon>Halobacteriovorax</taxon>
    </lineage>
</organism>
<dbReference type="SMART" id="SM00382">
    <property type="entry name" value="AAA"/>
    <property type="match status" value="1"/>
</dbReference>
<evidence type="ECO:0000313" key="3">
    <source>
        <dbReference type="Proteomes" id="UP000196531"/>
    </source>
</evidence>
<proteinExistence type="predicted"/>
<dbReference type="AlphaFoldDB" id="A0A1Y5FJV1"/>
<gene>
    <name evidence="2" type="ORF">A9Q84_00285</name>
</gene>
<reference evidence="3" key="1">
    <citation type="journal article" date="2017" name="Proc. Natl. Acad. Sci. U.S.A.">
        <title>Simulation of Deepwater Horizon oil plume reveals substrate specialization within a complex community of hydrocarbon-degraders.</title>
        <authorList>
            <person name="Hu P."/>
            <person name="Dubinsky E.A."/>
            <person name="Probst A.J."/>
            <person name="Wang J."/>
            <person name="Sieber C.M.K."/>
            <person name="Tom L.M."/>
            <person name="Gardinali P."/>
            <person name="Banfield J.F."/>
            <person name="Atlas R.M."/>
            <person name="Andersen G.L."/>
        </authorList>
    </citation>
    <scope>NUCLEOTIDE SEQUENCE [LARGE SCALE GENOMIC DNA]</scope>
</reference>
<dbReference type="InterPro" id="IPR027417">
    <property type="entry name" value="P-loop_NTPase"/>
</dbReference>
<dbReference type="InterPro" id="IPR003593">
    <property type="entry name" value="AAA+_ATPase"/>
</dbReference>
<dbReference type="PANTHER" id="PTHR30121:SF6">
    <property type="entry name" value="SLR6007 PROTEIN"/>
    <property type="match status" value="1"/>
</dbReference>
<name>A0A1Y5FJV1_9BACT</name>
<dbReference type="Pfam" id="PF19044">
    <property type="entry name" value="P-loop_TraG"/>
    <property type="match status" value="1"/>
</dbReference>
<dbReference type="PANTHER" id="PTHR30121">
    <property type="entry name" value="UNCHARACTERIZED PROTEIN YJGR-RELATED"/>
    <property type="match status" value="1"/>
</dbReference>
<feature type="domain" description="AAA+ ATPase" evidence="1">
    <location>
        <begin position="292"/>
        <end position="527"/>
    </location>
</feature>
<evidence type="ECO:0000259" key="1">
    <source>
        <dbReference type="SMART" id="SM00382"/>
    </source>
</evidence>
<dbReference type="EMBL" id="MAAO01000001">
    <property type="protein sequence ID" value="OUS00323.1"/>
    <property type="molecule type" value="Genomic_DNA"/>
</dbReference>